<dbReference type="HOGENOM" id="CLU_072792_3_0_11"/>
<dbReference type="Proteomes" id="UP000006640">
    <property type="component" value="Chromosome"/>
</dbReference>
<keyword evidence="3" id="KW-1185">Reference proteome</keyword>
<dbReference type="RefSeq" id="WP_013131946.1">
    <property type="nucleotide sequence ID" value="NC_014165.1"/>
</dbReference>
<protein>
    <recommendedName>
        <fullName evidence="1">KANL3/Tex30 alpha/beta hydrolase-like domain-containing protein</fullName>
    </recommendedName>
</protein>
<dbReference type="PANTHER" id="PTHR13136:SF11">
    <property type="entry name" value="TESTIS-EXPRESSED PROTEIN 30"/>
    <property type="match status" value="1"/>
</dbReference>
<dbReference type="EMBL" id="CP001874">
    <property type="protein sequence ID" value="ADG88413.1"/>
    <property type="molecule type" value="Genomic_DNA"/>
</dbReference>
<dbReference type="eggNOG" id="COG3571">
    <property type="taxonomic scope" value="Bacteria"/>
</dbReference>
<dbReference type="AlphaFoldDB" id="D6YB53"/>
<evidence type="ECO:0000313" key="3">
    <source>
        <dbReference type="Proteomes" id="UP000006640"/>
    </source>
</evidence>
<dbReference type="Pfam" id="PF20408">
    <property type="entry name" value="Abhydrolase_11"/>
    <property type="match status" value="1"/>
</dbReference>
<evidence type="ECO:0000259" key="1">
    <source>
        <dbReference type="Pfam" id="PF20408"/>
    </source>
</evidence>
<reference evidence="2 3" key="1">
    <citation type="submission" date="2010-01" db="EMBL/GenBank/DDBJ databases">
        <title>The complete genome of Thermobispora bispora DSM 43833.</title>
        <authorList>
            <consortium name="US DOE Joint Genome Institute (JGI-PGF)"/>
            <person name="Lucas S."/>
            <person name="Copeland A."/>
            <person name="Lapidus A."/>
            <person name="Glavina del Rio T."/>
            <person name="Dalin E."/>
            <person name="Tice H."/>
            <person name="Bruce D."/>
            <person name="Goodwin L."/>
            <person name="Pitluck S."/>
            <person name="Kyrpides N."/>
            <person name="Mavromatis K."/>
            <person name="Ivanova N."/>
            <person name="Mikhailova N."/>
            <person name="Chertkov O."/>
            <person name="Brettin T."/>
            <person name="Detter J.C."/>
            <person name="Han C."/>
            <person name="Larimer F."/>
            <person name="Land M."/>
            <person name="Hauser L."/>
            <person name="Markowitz V."/>
            <person name="Cheng J.-F."/>
            <person name="Hugenholtz P."/>
            <person name="Woyke T."/>
            <person name="Wu D."/>
            <person name="Jando M."/>
            <person name="Schneider S."/>
            <person name="Klenk H.-P."/>
            <person name="Eisen J.A."/>
        </authorList>
    </citation>
    <scope>NUCLEOTIDE SEQUENCE [LARGE SCALE GENOMIC DNA]</scope>
    <source>
        <strain evidence="3">ATCC 19993 / DSM 43833 / CBS 139.67 / JCM 10125 / KCTC 9307 / NBRC 14880 / R51</strain>
    </source>
</reference>
<dbReference type="Gene3D" id="3.40.50.1820">
    <property type="entry name" value="alpha/beta hydrolase"/>
    <property type="match status" value="1"/>
</dbReference>
<dbReference type="OrthoDB" id="652634at2"/>
<dbReference type="STRING" id="469371.Tbis_1700"/>
<dbReference type="PANTHER" id="PTHR13136">
    <property type="entry name" value="TESTIS DEVELOPMENT PROTEIN PRTD"/>
    <property type="match status" value="1"/>
</dbReference>
<evidence type="ECO:0000313" key="2">
    <source>
        <dbReference type="EMBL" id="ADG88413.1"/>
    </source>
</evidence>
<dbReference type="InterPro" id="IPR029058">
    <property type="entry name" value="AB_hydrolase_fold"/>
</dbReference>
<dbReference type="SUPFAM" id="SSF53474">
    <property type="entry name" value="alpha/beta-Hydrolases"/>
    <property type="match status" value="1"/>
</dbReference>
<dbReference type="KEGG" id="tbi:Tbis_1700"/>
<name>D6YB53_THEBD</name>
<organism evidence="2 3">
    <name type="scientific">Thermobispora bispora (strain ATCC 19993 / DSM 43833 / CBS 139.67 / JCM 10125 / KCTC 9307 / NBRC 14880 / R51)</name>
    <dbReference type="NCBI Taxonomy" id="469371"/>
    <lineage>
        <taxon>Bacteria</taxon>
        <taxon>Bacillati</taxon>
        <taxon>Actinomycetota</taxon>
        <taxon>Actinomycetes</taxon>
        <taxon>Streptosporangiales</taxon>
        <taxon>Streptosporangiaceae</taxon>
        <taxon>Thermobispora</taxon>
    </lineage>
</organism>
<dbReference type="ESTHER" id="thebd-d6yb53">
    <property type="family name" value="NLS3-Tex30"/>
</dbReference>
<gene>
    <name evidence="2" type="ordered locus">Tbis_1700</name>
</gene>
<proteinExistence type="predicted"/>
<sequence length="199" mass="20503">MEIATPHGPALAEVDEPAEPRFLLVLTHGAMGGIDSPDLLAVRDAVLGSGGAVARVVQPFRLRGARAPGSAAKQDEAWVAIVEALRRRHPGLPLVQGGRSNGARVACRTACAAGAAAVIALAFPLHPPGRPERSRADELRSAGCPVLAISGGRDPFGIPDEADVTRLVVLPGEGHDLSKDPARAGAEAARWLAERIPAG</sequence>
<accession>D6YB53</accession>
<dbReference type="InterPro" id="IPR046879">
    <property type="entry name" value="KANL3/Tex30_Abhydrolase"/>
</dbReference>
<dbReference type="InterPro" id="IPR026555">
    <property type="entry name" value="NSL3/Tex30"/>
</dbReference>
<feature type="domain" description="KANL3/Tex30 alpha/beta hydrolase-like" evidence="1">
    <location>
        <begin position="22"/>
        <end position="164"/>
    </location>
</feature>